<evidence type="ECO:0008006" key="4">
    <source>
        <dbReference type="Google" id="ProtNLM"/>
    </source>
</evidence>
<dbReference type="GO" id="GO:0016706">
    <property type="term" value="F:2-oxoglutarate-dependent dioxygenase activity"/>
    <property type="evidence" value="ECO:0007669"/>
    <property type="project" value="UniProtKB-ARBA"/>
</dbReference>
<dbReference type="SUPFAM" id="SSF51197">
    <property type="entry name" value="Clavaminate synthase-like"/>
    <property type="match status" value="1"/>
</dbReference>
<keyword evidence="2" id="KW-0614">Plasmid</keyword>
<reference evidence="2" key="1">
    <citation type="submission" date="2016-06" db="EMBL/GenBank/DDBJ databases">
        <title>Pandoraea oxalativorans DSM 23570 Genome Sequencing.</title>
        <authorList>
            <person name="Ee R."/>
            <person name="Lim Y.-L."/>
            <person name="Yong D."/>
            <person name="Yin W.-F."/>
            <person name="Chan K.-G."/>
        </authorList>
    </citation>
    <scope>NUCLEOTIDE SEQUENCE</scope>
    <source>
        <strain evidence="2">DSM 23570</strain>
        <plasmid evidence="2">pPO70-3</plasmid>
    </source>
</reference>
<evidence type="ECO:0000313" key="3">
    <source>
        <dbReference type="Proteomes" id="UP000035050"/>
    </source>
</evidence>
<dbReference type="GO" id="GO:0005506">
    <property type="term" value="F:iron ion binding"/>
    <property type="evidence" value="ECO:0007669"/>
    <property type="project" value="UniProtKB-ARBA"/>
</dbReference>
<dbReference type="KEGG" id="pox:MB84_30295"/>
<dbReference type="InterPro" id="IPR008775">
    <property type="entry name" value="Phytyl_CoA_dOase-like"/>
</dbReference>
<gene>
    <name evidence="2" type="ORF">MB84_30295</name>
</gene>
<dbReference type="EMBL" id="CP011520">
    <property type="protein sequence ID" value="AKK25044.1"/>
    <property type="molecule type" value="Genomic_DNA"/>
</dbReference>
<dbReference type="Pfam" id="PF05721">
    <property type="entry name" value="PhyH"/>
    <property type="match status" value="1"/>
</dbReference>
<dbReference type="PANTHER" id="PTHR20883:SF48">
    <property type="entry name" value="ECTOINE DIOXYGENASE"/>
    <property type="match status" value="1"/>
</dbReference>
<keyword evidence="3" id="KW-1185">Reference proteome</keyword>
<organism evidence="2 3">
    <name type="scientific">Pandoraea oxalativorans</name>
    <dbReference type="NCBI Taxonomy" id="573737"/>
    <lineage>
        <taxon>Bacteria</taxon>
        <taxon>Pseudomonadati</taxon>
        <taxon>Pseudomonadota</taxon>
        <taxon>Betaproteobacteria</taxon>
        <taxon>Burkholderiales</taxon>
        <taxon>Burkholderiaceae</taxon>
        <taxon>Pandoraea</taxon>
    </lineage>
</organism>
<evidence type="ECO:0000256" key="1">
    <source>
        <dbReference type="ARBA" id="ARBA00001954"/>
    </source>
</evidence>
<accession>A0A0G3ICX5</accession>
<dbReference type="Gene3D" id="2.60.120.620">
    <property type="entry name" value="q2cbj1_9rhob like domain"/>
    <property type="match status" value="1"/>
</dbReference>
<proteinExistence type="predicted"/>
<sequence length="402" mass="44953">MTYRIEGVKVADDGTVFVAKLDGRDDWTVSATFRPGENIEFNVHTHLLNDGPHELSVSAPGQGLWGNGGASAEFSVANDSALARQVAKLLADSNAPALFPGSCDSAFYPYDADDATAWFDRPDAHAHIARLLAEGEIDATEAAALRDFVNNGFMVLEGLIDDALVAHVNREIDHAVETDYRGYQYGTSQRIEHMHMSYPEMRKLWLDRRHLRFADLIFNGRARPCQTLTYVFGSQQEAHQDTIHLTPFPAGYMCGIWIALQDVQEDSGELVVYPGSHREPRVYLRDAGCTKVKSDWSEFGAKVVPIWRDMTSRYEPFVYRPTKGTVLIWHENLLHAGSVRRDMSRPRRSVVIHTFADGAIGYYDSTGMAASAVELQELSLSMNACTVRPCRHHEKKDAFTSQ</sequence>
<dbReference type="AlphaFoldDB" id="A0A0G3ICX5"/>
<protein>
    <recommendedName>
        <fullName evidence="4">Phytanoyl-CoA dioxygenase</fullName>
    </recommendedName>
</protein>
<dbReference type="PATRIC" id="fig|573737.6.peg.6131"/>
<dbReference type="PANTHER" id="PTHR20883">
    <property type="entry name" value="PHYTANOYL-COA DIOXYGENASE DOMAIN CONTAINING 1"/>
    <property type="match status" value="1"/>
</dbReference>
<comment type="cofactor">
    <cofactor evidence="1">
        <name>Fe(2+)</name>
        <dbReference type="ChEBI" id="CHEBI:29033"/>
    </cofactor>
</comment>
<dbReference type="Proteomes" id="UP000035050">
    <property type="component" value="Plasmid pPO70-3"/>
</dbReference>
<geneLocation type="plasmid" evidence="2 3">
    <name>pPO70-3</name>
</geneLocation>
<name>A0A0G3ICX5_9BURK</name>
<evidence type="ECO:0000313" key="2">
    <source>
        <dbReference type="EMBL" id="AKK25044.1"/>
    </source>
</evidence>